<evidence type="ECO:0000256" key="3">
    <source>
        <dbReference type="ARBA" id="ARBA00012438"/>
    </source>
</evidence>
<dbReference type="CDD" id="cd00082">
    <property type="entry name" value="HisKA"/>
    <property type="match status" value="1"/>
</dbReference>
<dbReference type="FunFam" id="3.30.565.10:FF:000010">
    <property type="entry name" value="Sensor histidine kinase RcsC"/>
    <property type="match status" value="1"/>
</dbReference>
<evidence type="ECO:0000256" key="7">
    <source>
        <dbReference type="ARBA" id="ARBA00022692"/>
    </source>
</evidence>
<dbReference type="PROSITE" id="PS50109">
    <property type="entry name" value="HIS_KIN"/>
    <property type="match status" value="1"/>
</dbReference>
<dbReference type="Gene3D" id="3.30.450.20">
    <property type="entry name" value="PAS domain"/>
    <property type="match status" value="2"/>
</dbReference>
<reference evidence="25" key="1">
    <citation type="submission" date="2015-04" db="EMBL/GenBank/DDBJ databases">
        <authorList>
            <person name="Syromyatnikov M.Y."/>
            <person name="Popov V.N."/>
        </authorList>
    </citation>
    <scope>NUCLEOTIDE SEQUENCE</scope>
    <source>
        <strain evidence="25">MO-1</strain>
    </source>
</reference>
<feature type="compositionally biased region" description="Polar residues" evidence="18">
    <location>
        <begin position="62"/>
        <end position="71"/>
    </location>
</feature>
<proteinExistence type="predicted"/>
<dbReference type="PANTHER" id="PTHR45339:SF1">
    <property type="entry name" value="HYBRID SIGNAL TRANSDUCTION HISTIDINE KINASE J"/>
    <property type="match status" value="1"/>
</dbReference>
<evidence type="ECO:0000259" key="21">
    <source>
        <dbReference type="PROSITE" id="PS50110"/>
    </source>
</evidence>
<evidence type="ECO:0000256" key="5">
    <source>
        <dbReference type="ARBA" id="ARBA00022553"/>
    </source>
</evidence>
<protein>
    <recommendedName>
        <fullName evidence="3">histidine kinase</fullName>
        <ecNumber evidence="3">2.7.13.3</ecNumber>
    </recommendedName>
</protein>
<dbReference type="InterPro" id="IPR003018">
    <property type="entry name" value="GAF"/>
</dbReference>
<dbReference type="PROSITE" id="PS50113">
    <property type="entry name" value="PAC"/>
    <property type="match status" value="1"/>
</dbReference>
<dbReference type="PROSITE" id="PS50112">
    <property type="entry name" value="PAS"/>
    <property type="match status" value="1"/>
</dbReference>
<feature type="modified residue" description="4-aspartylphosphate" evidence="16">
    <location>
        <position position="1204"/>
    </location>
</feature>
<evidence type="ECO:0000256" key="12">
    <source>
        <dbReference type="ARBA" id="ARBA00023012"/>
    </source>
</evidence>
<dbReference type="PROSITE" id="PS50110">
    <property type="entry name" value="RESPONSE_REGULATORY"/>
    <property type="match status" value="2"/>
</dbReference>
<dbReference type="Gene3D" id="3.40.50.2300">
    <property type="match status" value="2"/>
</dbReference>
<dbReference type="InterPro" id="IPR011006">
    <property type="entry name" value="CheY-like_superfamily"/>
</dbReference>
<dbReference type="EC" id="2.7.13.3" evidence="3"/>
<evidence type="ECO:0000259" key="23">
    <source>
        <dbReference type="PROSITE" id="PS50113"/>
    </source>
</evidence>
<feature type="transmembrane region" description="Helical" evidence="19">
    <location>
        <begin position="290"/>
        <end position="312"/>
    </location>
</feature>
<feature type="domain" description="HPt" evidence="24">
    <location>
        <begin position="1323"/>
        <end position="1427"/>
    </location>
</feature>
<feature type="transmembrane region" description="Helical" evidence="19">
    <location>
        <begin position="112"/>
        <end position="132"/>
    </location>
</feature>
<dbReference type="InterPro" id="IPR004358">
    <property type="entry name" value="Sig_transdc_His_kin-like_C"/>
</dbReference>
<dbReference type="InterPro" id="IPR003661">
    <property type="entry name" value="HisK_dim/P_dom"/>
</dbReference>
<dbReference type="Gene3D" id="1.10.287.130">
    <property type="match status" value="1"/>
</dbReference>
<evidence type="ECO:0000259" key="22">
    <source>
        <dbReference type="PROSITE" id="PS50112"/>
    </source>
</evidence>
<comment type="catalytic activity">
    <reaction evidence="1">
        <text>ATP + protein L-histidine = ADP + protein N-phospho-L-histidine.</text>
        <dbReference type="EC" id="2.7.13.3"/>
    </reaction>
</comment>
<dbReference type="Pfam" id="PF01627">
    <property type="entry name" value="Hpt"/>
    <property type="match status" value="1"/>
</dbReference>
<dbReference type="Pfam" id="PF00512">
    <property type="entry name" value="HisKA"/>
    <property type="match status" value="1"/>
</dbReference>
<name>A0A1S7LFP6_MAGMO</name>
<evidence type="ECO:0000259" key="20">
    <source>
        <dbReference type="PROSITE" id="PS50109"/>
    </source>
</evidence>
<keyword evidence="13 19" id="KW-0472">Membrane</keyword>
<keyword evidence="4" id="KW-1003">Cell membrane</keyword>
<evidence type="ECO:0000256" key="11">
    <source>
        <dbReference type="ARBA" id="ARBA00022989"/>
    </source>
</evidence>
<accession>A0A1S7LFP6</accession>
<dbReference type="InterPro" id="IPR003594">
    <property type="entry name" value="HATPase_dom"/>
</dbReference>
<dbReference type="SMART" id="SM00387">
    <property type="entry name" value="HATPase_c"/>
    <property type="match status" value="1"/>
</dbReference>
<dbReference type="InterPro" id="IPR036890">
    <property type="entry name" value="HATPase_C_sf"/>
</dbReference>
<dbReference type="PANTHER" id="PTHR45339">
    <property type="entry name" value="HYBRID SIGNAL TRANSDUCTION HISTIDINE KINASE J"/>
    <property type="match status" value="1"/>
</dbReference>
<dbReference type="InterPro" id="IPR000014">
    <property type="entry name" value="PAS"/>
</dbReference>
<evidence type="ECO:0000256" key="19">
    <source>
        <dbReference type="SAM" id="Phobius"/>
    </source>
</evidence>
<dbReference type="CDD" id="cd00130">
    <property type="entry name" value="PAS"/>
    <property type="match status" value="1"/>
</dbReference>
<feature type="domain" description="Response regulatory" evidence="21">
    <location>
        <begin position="1152"/>
        <end position="1271"/>
    </location>
</feature>
<feature type="domain" description="Histidine kinase" evidence="20">
    <location>
        <begin position="760"/>
        <end position="981"/>
    </location>
</feature>
<evidence type="ECO:0000313" key="25">
    <source>
        <dbReference type="EMBL" id="CRH04636.1"/>
    </source>
</evidence>
<dbReference type="GO" id="GO:0005886">
    <property type="term" value="C:plasma membrane"/>
    <property type="evidence" value="ECO:0007669"/>
    <property type="project" value="UniProtKB-SubCell"/>
</dbReference>
<evidence type="ECO:0000256" key="1">
    <source>
        <dbReference type="ARBA" id="ARBA00000085"/>
    </source>
</evidence>
<gene>
    <name evidence="25" type="ORF">MAGMO_0424</name>
</gene>
<keyword evidence="9 25" id="KW-0418">Kinase</keyword>
<sequence>MSHDPLKDNYNHSLEDALSVQDHLIEQSLAMRCQAYLAEAKAKLLTQTLVEMDAEGKRHTGQRWSSSSQPNGEAASAPQPENRQAQSRSERLALPPAKEQQTRSNDLSFNGMVVTILMITFGAVFIMSVYGLELSRRITDFQDEMSQYNDLAISRAQVLSRMNQDLGYGGFIHLFKNYVLRGEERYYQAIHTKYDAFTRLINRYMQLSPSAEEKREMANFKAVIDDYVAKLEHAKRMIAVGSMPSQIDGVVKIDDRPALEAMTKLTNYIDQFRESHRELTITSFNNTQRYLLWSLLLLPATILMGFLTAYFIRKIVDGHALLLRTRNQLESFFAATPDALLTLSSEGRVRRVNRRAVELFGLPPEQLLERTVQDLFGLEEQGQALPRFVTDQSSQQATQLEIHTPSNRQFPAEVTSNAVVDQEHTFWILVVRDVSERRAYEDALKESEQRFRRAVIGAPVPVMLHASDGEVMEVSRAWTQITGYPHDAIPTMDQWAKRAFGEQSKEASAGIEKLYATDGQTHGGEHPVRTVDGHERIWDFSSAPLGKLPDGRSAVISMAMDVTERREAEHARALSHHAQLVINQLLQLVLEETSLEEQLNRALLEIFKLPWLTLEEKGGIFLHDEKSEQLNLVAHHHMHTSLLSSCRSVPLGQCLCGRAAALKEVVFASHVDEGHVTSYAGMQDHGHYCIPILSGERLLGVLVLYLEAGHKQSQDEARYLTIIMQTLAGLIERRLLDNELLQAMEQAESANRAKSEFLANMSHEIRTPLNAVMGLGHLLASTPLSAKQADYVTKINASAHGLLGVINDILDFSKIESGKLTLEQIDFSLDDVLDQLASILSVRAEEKGLELLFNVCDRIPRNLIGDPLRLSQVLINLGTNAVKFTEAGEIVLSVDVEEEDDEKIVMRFEMRDSGIGMSETQIARLFKSFNQADSSTTRKYGGTGLGLAICKQLTTMMLGQIGVDSRPGEGSTFHFTAQFGLSANEGRWCSLPDMEIRGKKILVVDDNATAREILSEFLRSMGFRVSAACNGEQALQALAAASKPGCDPFDVICVDWKMPGMNGLEAIHEVRQAENIQQPAACIMVSAYGREEMREKVEAGGVDAFLSKPVTPSILLDAIASTIKRDQCFDDQYDHTPKRDVVPDIYRFRGSQLLLVEDNAINQQVAIEILSAAGILVDVAMNGKQALDILAQGDVSRFDAILMDIQMPIMDGYDATRAILKRWPDEAPPIIAMTANAMNQDVAACKAAGMVAHVAKPIDVSQMFTTLGLWVPPKLTPSTLAVTETEMAELASSQPAEQTLQAQWPESLPGLDIADGLKRLNQNAKLYRQLLGNLREEFAGSGETLRILLAKESFDAATSMAHAVKGLAGNLAAKELHEVAGKLEDLSRLNEGTKARQMQLRYQAALQQVVSSIEQLMGMGVEPPSATKEGEALEPQVISEVLKQQLEEIVALLQEMDMEAEEKLAELLPELQACGYGEQAEALNKLVTNLEFEPAAQMLRAWIEKS</sequence>
<keyword evidence="7 19" id="KW-0812">Transmembrane</keyword>
<feature type="modified residue" description="Phosphohistidine" evidence="15">
    <location>
        <position position="1362"/>
    </location>
</feature>
<keyword evidence="6 25" id="KW-0808">Transferase</keyword>
<keyword evidence="10" id="KW-0067">ATP-binding</keyword>
<dbReference type="SUPFAM" id="SSF47226">
    <property type="entry name" value="Histidine-containing phosphotransfer domain, HPT domain"/>
    <property type="match status" value="1"/>
</dbReference>
<evidence type="ECO:0000256" key="2">
    <source>
        <dbReference type="ARBA" id="ARBA00004651"/>
    </source>
</evidence>
<evidence type="ECO:0000256" key="17">
    <source>
        <dbReference type="SAM" id="Coils"/>
    </source>
</evidence>
<dbReference type="FunFam" id="1.10.287.130:FF:000038">
    <property type="entry name" value="Sensory transduction histidine kinase"/>
    <property type="match status" value="1"/>
</dbReference>
<dbReference type="Pfam" id="PF02518">
    <property type="entry name" value="HATPase_c"/>
    <property type="match status" value="1"/>
</dbReference>
<dbReference type="SMART" id="SM00388">
    <property type="entry name" value="HisKA"/>
    <property type="match status" value="1"/>
</dbReference>
<dbReference type="CDD" id="cd16922">
    <property type="entry name" value="HATPase_EvgS-ArcB-TorS-like"/>
    <property type="match status" value="1"/>
</dbReference>
<dbReference type="InterPro" id="IPR029016">
    <property type="entry name" value="GAF-like_dom_sf"/>
</dbReference>
<dbReference type="InterPro" id="IPR036097">
    <property type="entry name" value="HisK_dim/P_sf"/>
</dbReference>
<feature type="coiled-coil region" evidence="17">
    <location>
        <begin position="1439"/>
        <end position="1466"/>
    </location>
</feature>
<dbReference type="Pfam" id="PF13426">
    <property type="entry name" value="PAS_9"/>
    <property type="match status" value="1"/>
</dbReference>
<evidence type="ECO:0000256" key="4">
    <source>
        <dbReference type="ARBA" id="ARBA00022475"/>
    </source>
</evidence>
<evidence type="ECO:0000256" key="9">
    <source>
        <dbReference type="ARBA" id="ARBA00022777"/>
    </source>
</evidence>
<keyword evidence="5 16" id="KW-0597">Phosphoprotein</keyword>
<dbReference type="SUPFAM" id="SSF47384">
    <property type="entry name" value="Homodimeric domain of signal transducing histidine kinase"/>
    <property type="match status" value="1"/>
</dbReference>
<evidence type="ECO:0000259" key="24">
    <source>
        <dbReference type="PROSITE" id="PS50894"/>
    </source>
</evidence>
<dbReference type="SMART" id="SM00091">
    <property type="entry name" value="PAS"/>
    <property type="match status" value="2"/>
</dbReference>
<feature type="region of interest" description="Disordered" evidence="18">
    <location>
        <begin position="56"/>
        <end position="103"/>
    </location>
</feature>
<feature type="modified residue" description="4-aspartylphosphate" evidence="16">
    <location>
        <position position="1055"/>
    </location>
</feature>
<dbReference type="SUPFAM" id="SSF55785">
    <property type="entry name" value="PYP-like sensor domain (PAS domain)"/>
    <property type="match status" value="2"/>
</dbReference>
<evidence type="ECO:0000256" key="10">
    <source>
        <dbReference type="ARBA" id="ARBA00022840"/>
    </source>
</evidence>
<dbReference type="Gene3D" id="1.20.120.160">
    <property type="entry name" value="HPT domain"/>
    <property type="match status" value="1"/>
</dbReference>
<dbReference type="PROSITE" id="PS50894">
    <property type="entry name" value="HPT"/>
    <property type="match status" value="1"/>
</dbReference>
<organism evidence="25">
    <name type="scientific">Magnetococcus massalia (strain MO-1)</name>
    <dbReference type="NCBI Taxonomy" id="451514"/>
    <lineage>
        <taxon>Bacteria</taxon>
        <taxon>Pseudomonadati</taxon>
        <taxon>Pseudomonadota</taxon>
        <taxon>Magnetococcia</taxon>
        <taxon>Magnetococcales</taxon>
        <taxon>Magnetococcaceae</taxon>
        <taxon>Magnetococcus</taxon>
    </lineage>
</organism>
<feature type="domain" description="PAC" evidence="23">
    <location>
        <begin position="396"/>
        <end position="446"/>
    </location>
</feature>
<evidence type="ECO:0000256" key="14">
    <source>
        <dbReference type="ARBA" id="ARBA00023306"/>
    </source>
</evidence>
<dbReference type="Gene3D" id="3.30.450.40">
    <property type="match status" value="1"/>
</dbReference>
<keyword evidence="17" id="KW-0175">Coiled coil</keyword>
<dbReference type="InterPro" id="IPR000700">
    <property type="entry name" value="PAS-assoc_C"/>
</dbReference>
<dbReference type="Pfam" id="PF13185">
    <property type="entry name" value="GAF_2"/>
    <property type="match status" value="1"/>
</dbReference>
<dbReference type="Pfam" id="PF00072">
    <property type="entry name" value="Response_reg"/>
    <property type="match status" value="2"/>
</dbReference>
<keyword evidence="12" id="KW-0902">Two-component regulatory system</keyword>
<dbReference type="NCBIfam" id="TIGR00229">
    <property type="entry name" value="sensory_box"/>
    <property type="match status" value="2"/>
</dbReference>
<dbReference type="SUPFAM" id="SSF52172">
    <property type="entry name" value="CheY-like"/>
    <property type="match status" value="2"/>
</dbReference>
<keyword evidence="8" id="KW-0547">Nucleotide-binding</keyword>
<dbReference type="InterPro" id="IPR005467">
    <property type="entry name" value="His_kinase_dom"/>
</dbReference>
<feature type="domain" description="Response regulatory" evidence="21">
    <location>
        <begin position="1000"/>
        <end position="1123"/>
    </location>
</feature>
<dbReference type="SMART" id="SM00448">
    <property type="entry name" value="REC"/>
    <property type="match status" value="2"/>
</dbReference>
<evidence type="ECO:0000256" key="8">
    <source>
        <dbReference type="ARBA" id="ARBA00022741"/>
    </source>
</evidence>
<keyword evidence="14" id="KW-0131">Cell cycle</keyword>
<dbReference type="EMBL" id="LO017727">
    <property type="protein sequence ID" value="CRH04636.1"/>
    <property type="molecule type" value="Genomic_DNA"/>
</dbReference>
<dbReference type="InterPro" id="IPR035965">
    <property type="entry name" value="PAS-like_dom_sf"/>
</dbReference>
<dbReference type="InterPro" id="IPR008207">
    <property type="entry name" value="Sig_transdc_His_kin_Hpt_dom"/>
</dbReference>
<dbReference type="InterPro" id="IPR001789">
    <property type="entry name" value="Sig_transdc_resp-reg_receiver"/>
</dbReference>
<dbReference type="SUPFAM" id="SSF55781">
    <property type="entry name" value="GAF domain-like"/>
    <property type="match status" value="1"/>
</dbReference>
<comment type="subcellular location">
    <subcellularLocation>
        <location evidence="2">Cell membrane</location>
        <topology evidence="2">Multi-pass membrane protein</topology>
    </subcellularLocation>
</comment>
<dbReference type="SUPFAM" id="SSF55874">
    <property type="entry name" value="ATPase domain of HSP90 chaperone/DNA topoisomerase II/histidine kinase"/>
    <property type="match status" value="1"/>
</dbReference>
<dbReference type="InterPro" id="IPR036641">
    <property type="entry name" value="HPT_dom_sf"/>
</dbReference>
<evidence type="ECO:0000256" key="13">
    <source>
        <dbReference type="ARBA" id="ARBA00023136"/>
    </source>
</evidence>
<evidence type="ECO:0000256" key="6">
    <source>
        <dbReference type="ARBA" id="ARBA00022679"/>
    </source>
</evidence>
<evidence type="ECO:0000256" key="16">
    <source>
        <dbReference type="PROSITE-ProRule" id="PRU00169"/>
    </source>
</evidence>
<dbReference type="PRINTS" id="PR00344">
    <property type="entry name" value="BCTRLSENSOR"/>
</dbReference>
<evidence type="ECO:0000256" key="15">
    <source>
        <dbReference type="PROSITE-ProRule" id="PRU00110"/>
    </source>
</evidence>
<dbReference type="CDD" id="cd17546">
    <property type="entry name" value="REC_hyHK_CKI1_RcsC-like"/>
    <property type="match status" value="2"/>
</dbReference>
<dbReference type="GO" id="GO:0000155">
    <property type="term" value="F:phosphorelay sensor kinase activity"/>
    <property type="evidence" value="ECO:0007669"/>
    <property type="project" value="InterPro"/>
</dbReference>
<feature type="domain" description="PAS" evidence="22">
    <location>
        <begin position="325"/>
        <end position="381"/>
    </location>
</feature>
<evidence type="ECO:0000256" key="18">
    <source>
        <dbReference type="SAM" id="MobiDB-lite"/>
    </source>
</evidence>
<keyword evidence="11 19" id="KW-1133">Transmembrane helix</keyword>
<dbReference type="Gene3D" id="3.30.565.10">
    <property type="entry name" value="Histidine kinase-like ATPase, C-terminal domain"/>
    <property type="match status" value="1"/>
</dbReference>
<dbReference type="GO" id="GO:0005524">
    <property type="term" value="F:ATP binding"/>
    <property type="evidence" value="ECO:0007669"/>
    <property type="project" value="UniProtKB-KW"/>
</dbReference>